<dbReference type="GO" id="GO:0004864">
    <property type="term" value="F:protein phosphatase inhibitor activity"/>
    <property type="evidence" value="ECO:0007669"/>
    <property type="project" value="UniProtKB-KW"/>
</dbReference>
<proteinExistence type="inferred from homology"/>
<evidence type="ECO:0000256" key="7">
    <source>
        <dbReference type="ARBA" id="ARBA00023242"/>
    </source>
</evidence>
<evidence type="ECO:0000313" key="10">
    <source>
        <dbReference type="Proteomes" id="UP000283530"/>
    </source>
</evidence>
<dbReference type="PANTHER" id="PTHR31213">
    <property type="entry name" value="OS08G0374000 PROTEIN-RELATED"/>
    <property type="match status" value="1"/>
</dbReference>
<evidence type="ECO:0000256" key="4">
    <source>
        <dbReference type="ARBA" id="ARBA00022490"/>
    </source>
</evidence>
<dbReference type="PANTHER" id="PTHR31213:SF138">
    <property type="entry name" value="ABSCISIC ACID RECEPTOR PYL6"/>
    <property type="match status" value="1"/>
</dbReference>
<gene>
    <name evidence="9" type="ORF">CKAN_00997100</name>
</gene>
<organism evidence="9 10">
    <name type="scientific">Cinnamomum micranthum f. kanehirae</name>
    <dbReference type="NCBI Taxonomy" id="337451"/>
    <lineage>
        <taxon>Eukaryota</taxon>
        <taxon>Viridiplantae</taxon>
        <taxon>Streptophyta</taxon>
        <taxon>Embryophyta</taxon>
        <taxon>Tracheophyta</taxon>
        <taxon>Spermatophyta</taxon>
        <taxon>Magnoliopsida</taxon>
        <taxon>Magnoliidae</taxon>
        <taxon>Laurales</taxon>
        <taxon>Lauraceae</taxon>
        <taxon>Cinnamomum</taxon>
    </lineage>
</organism>
<evidence type="ECO:0000313" key="9">
    <source>
        <dbReference type="EMBL" id="RWR81295.1"/>
    </source>
</evidence>
<dbReference type="InterPro" id="IPR019587">
    <property type="entry name" value="Polyketide_cyclase/dehydratase"/>
</dbReference>
<evidence type="ECO:0000256" key="2">
    <source>
        <dbReference type="ARBA" id="ARBA00004496"/>
    </source>
</evidence>
<dbReference type="Pfam" id="PF10604">
    <property type="entry name" value="Polyketide_cyc2"/>
    <property type="match status" value="1"/>
</dbReference>
<dbReference type="InterPro" id="IPR023393">
    <property type="entry name" value="START-like_dom_sf"/>
</dbReference>
<dbReference type="GO" id="GO:0009738">
    <property type="term" value="P:abscisic acid-activated signaling pathway"/>
    <property type="evidence" value="ECO:0007669"/>
    <property type="project" value="UniProtKB-KW"/>
</dbReference>
<keyword evidence="6 9" id="KW-0675">Receptor</keyword>
<dbReference type="STRING" id="337451.A0A443NRZ3"/>
<dbReference type="GO" id="GO:0005737">
    <property type="term" value="C:cytoplasm"/>
    <property type="evidence" value="ECO:0007669"/>
    <property type="project" value="UniProtKB-SubCell"/>
</dbReference>
<dbReference type="CDD" id="cd07821">
    <property type="entry name" value="PYR_PYL_RCAR_like"/>
    <property type="match status" value="1"/>
</dbReference>
<protein>
    <submittedName>
        <fullName evidence="9">Abscisic acid receptor PYL4-like protein</fullName>
    </submittedName>
</protein>
<dbReference type="InterPro" id="IPR050279">
    <property type="entry name" value="Plant_def-hormone_signal"/>
</dbReference>
<keyword evidence="7" id="KW-0539">Nucleus</keyword>
<keyword evidence="4" id="KW-0963">Cytoplasm</keyword>
<reference evidence="9 10" key="1">
    <citation type="journal article" date="2019" name="Nat. Plants">
        <title>Stout camphor tree genome fills gaps in understanding of flowering plant genome evolution.</title>
        <authorList>
            <person name="Chaw S.M."/>
            <person name="Liu Y.C."/>
            <person name="Wu Y.W."/>
            <person name="Wang H.Y."/>
            <person name="Lin C.I."/>
            <person name="Wu C.S."/>
            <person name="Ke H.M."/>
            <person name="Chang L.Y."/>
            <person name="Hsu C.Y."/>
            <person name="Yang H.T."/>
            <person name="Sudianto E."/>
            <person name="Hsu M.H."/>
            <person name="Wu K.P."/>
            <person name="Wang L.N."/>
            <person name="Leebens-Mack J.H."/>
            <person name="Tsai I.J."/>
        </authorList>
    </citation>
    <scope>NUCLEOTIDE SEQUENCE [LARGE SCALE GENOMIC DNA]</scope>
    <source>
        <strain evidence="10">cv. Chaw 1501</strain>
        <tissue evidence="9">Young leaves</tissue>
    </source>
</reference>
<keyword evidence="8" id="KW-0650">Protein phosphatase inhibitor</keyword>
<evidence type="ECO:0000256" key="8">
    <source>
        <dbReference type="ARBA" id="ARBA00023272"/>
    </source>
</evidence>
<name>A0A443NRZ3_9MAGN</name>
<comment type="caution">
    <text evidence="9">The sequence shown here is derived from an EMBL/GenBank/DDBJ whole genome shotgun (WGS) entry which is preliminary data.</text>
</comment>
<keyword evidence="5" id="KW-0938">Abscisic acid signaling pathway</keyword>
<evidence type="ECO:0000256" key="3">
    <source>
        <dbReference type="ARBA" id="ARBA00008594"/>
    </source>
</evidence>
<keyword evidence="10" id="KW-1185">Reference proteome</keyword>
<evidence type="ECO:0000256" key="1">
    <source>
        <dbReference type="ARBA" id="ARBA00004123"/>
    </source>
</evidence>
<evidence type="ECO:0000256" key="5">
    <source>
        <dbReference type="ARBA" id="ARBA00022682"/>
    </source>
</evidence>
<dbReference type="GO" id="GO:0038023">
    <property type="term" value="F:signaling receptor activity"/>
    <property type="evidence" value="ECO:0007669"/>
    <property type="project" value="TreeGrafter"/>
</dbReference>
<comment type="subcellular location">
    <subcellularLocation>
        <location evidence="2">Cytoplasm</location>
    </subcellularLocation>
    <subcellularLocation>
        <location evidence="1">Nucleus</location>
    </subcellularLocation>
</comment>
<dbReference type="Gene3D" id="3.30.530.20">
    <property type="match status" value="1"/>
</dbReference>
<dbReference type="AlphaFoldDB" id="A0A443NRZ3"/>
<accession>A0A443NRZ3</accession>
<dbReference type="Proteomes" id="UP000283530">
    <property type="component" value="Unassembled WGS sequence"/>
</dbReference>
<sequence length="226" mass="24390">MPCNPPKSWLQLHRINTTTHNMSNDASNINIMTCQKPPPYPTSLSCGLHLCSTAYIPDAVALLHAHTAGPKQCCSTVVLSIAAPISTVWSVLRRFDKPQVYKHFLKSCTVISGNGNVGTLREVHVISGLPAATSIERLDVLDDEQHVLGFSIVGGDHRLSNYRSVTTLHSAAGGGGTIIVESYIVDVPPGNTKDDTCVFVDTIVKCNLLSLAKIAENFNARKGWQS</sequence>
<dbReference type="EMBL" id="QPKB01000003">
    <property type="protein sequence ID" value="RWR81295.1"/>
    <property type="molecule type" value="Genomic_DNA"/>
</dbReference>
<dbReference type="GO" id="GO:0010427">
    <property type="term" value="F:abscisic acid binding"/>
    <property type="evidence" value="ECO:0007669"/>
    <property type="project" value="TreeGrafter"/>
</dbReference>
<evidence type="ECO:0000256" key="6">
    <source>
        <dbReference type="ARBA" id="ARBA00023170"/>
    </source>
</evidence>
<dbReference type="SUPFAM" id="SSF55961">
    <property type="entry name" value="Bet v1-like"/>
    <property type="match status" value="1"/>
</dbReference>
<dbReference type="GO" id="GO:0005634">
    <property type="term" value="C:nucleus"/>
    <property type="evidence" value="ECO:0007669"/>
    <property type="project" value="UniProtKB-SubCell"/>
</dbReference>
<comment type="similarity">
    <text evidence="3">Belongs to the PYR/PYL/RCAR abscisic acid intracellular receptor family.</text>
</comment>
<dbReference type="OrthoDB" id="4436220at2759"/>